<evidence type="ECO:0008006" key="4">
    <source>
        <dbReference type="Google" id="ProtNLM"/>
    </source>
</evidence>
<keyword evidence="3" id="KW-1185">Reference proteome</keyword>
<name>A0A8T1YY47_9BRAS</name>
<dbReference type="Proteomes" id="UP000694240">
    <property type="component" value="Chromosome 11"/>
</dbReference>
<comment type="caution">
    <text evidence="2">The sequence shown here is derived from an EMBL/GenBank/DDBJ whole genome shotgun (WGS) entry which is preliminary data.</text>
</comment>
<keyword evidence="1" id="KW-0812">Transmembrane</keyword>
<dbReference type="AlphaFoldDB" id="A0A8T1YY47"/>
<keyword evidence="1" id="KW-1133">Transmembrane helix</keyword>
<proteinExistence type="predicted"/>
<organism evidence="2 3">
    <name type="scientific">Arabidopsis thaliana x Arabidopsis arenosa</name>
    <dbReference type="NCBI Taxonomy" id="1240361"/>
    <lineage>
        <taxon>Eukaryota</taxon>
        <taxon>Viridiplantae</taxon>
        <taxon>Streptophyta</taxon>
        <taxon>Embryophyta</taxon>
        <taxon>Tracheophyta</taxon>
        <taxon>Spermatophyta</taxon>
        <taxon>Magnoliopsida</taxon>
        <taxon>eudicotyledons</taxon>
        <taxon>Gunneridae</taxon>
        <taxon>Pentapetalae</taxon>
        <taxon>rosids</taxon>
        <taxon>malvids</taxon>
        <taxon>Brassicales</taxon>
        <taxon>Brassicaceae</taxon>
        <taxon>Camelineae</taxon>
        <taxon>Arabidopsis</taxon>
    </lineage>
</organism>
<reference evidence="2 3" key="1">
    <citation type="submission" date="2020-12" db="EMBL/GenBank/DDBJ databases">
        <title>Concerted genomic and epigenomic changes stabilize Arabidopsis allopolyploids.</title>
        <authorList>
            <person name="Chen Z."/>
        </authorList>
    </citation>
    <scope>NUCLEOTIDE SEQUENCE [LARGE SCALE GENOMIC DNA]</scope>
    <source>
        <strain evidence="2">Allo738</strain>
        <tissue evidence="2">Leaf</tissue>
    </source>
</reference>
<gene>
    <name evidence="2" type="ORF">ISN45_Aa06g021480</name>
</gene>
<protein>
    <recommendedName>
        <fullName evidence="4">Transmembrane protein</fullName>
    </recommendedName>
</protein>
<evidence type="ECO:0000313" key="2">
    <source>
        <dbReference type="EMBL" id="KAG7551475.1"/>
    </source>
</evidence>
<dbReference type="EMBL" id="JAEFBK010000011">
    <property type="protein sequence ID" value="KAG7551475.1"/>
    <property type="molecule type" value="Genomic_DNA"/>
</dbReference>
<keyword evidence="1" id="KW-0472">Membrane</keyword>
<accession>A0A8T1YY47</accession>
<sequence>MASQTNSYTVPEVAIGYPMPPSSATPPRRGWWSRPIVTMPADRKPTCKETTVVLTPCCGGIFTVIAVFILIFQFIDEAQCHAKFAIRSIAVSPSPTTWHVDFLVKNPSSMYTIYYGVSETALKLGPLNAAVLNTSHKRISRRHTAFSVDFVAEGAAALASVRDSCYLEFFADSVSVSNANVNANVSTSDWRIGFVATSPVTGCKISLNRVQSRLFRGDQVISNSSYPSSDYFEQFVAGDKTNVVFEKVVMPEVLDDVIWDFRVEIMSAVNTDKNLNGFLMATCPDIPVKFTTDPAGNVVGSLFGNMRRCDFIFQHKWDSSS</sequence>
<evidence type="ECO:0000256" key="1">
    <source>
        <dbReference type="SAM" id="Phobius"/>
    </source>
</evidence>
<evidence type="ECO:0000313" key="3">
    <source>
        <dbReference type="Proteomes" id="UP000694240"/>
    </source>
</evidence>
<feature type="transmembrane region" description="Helical" evidence="1">
    <location>
        <begin position="52"/>
        <end position="75"/>
    </location>
</feature>